<proteinExistence type="predicted"/>
<evidence type="ECO:0000256" key="1">
    <source>
        <dbReference type="SAM" id="SignalP"/>
    </source>
</evidence>
<gene>
    <name evidence="3" type="ORF">ASD8599_03453</name>
</gene>
<name>A0A2R8BIA1_9RHOB</name>
<dbReference type="Gene3D" id="3.40.50.1110">
    <property type="entry name" value="SGNH hydrolase"/>
    <property type="match status" value="1"/>
</dbReference>
<evidence type="ECO:0000313" key="4">
    <source>
        <dbReference type="Proteomes" id="UP000244880"/>
    </source>
</evidence>
<organism evidence="3 4">
    <name type="scientific">Ascidiaceihabitans donghaensis</name>
    <dbReference type="NCBI Taxonomy" id="1510460"/>
    <lineage>
        <taxon>Bacteria</taxon>
        <taxon>Pseudomonadati</taxon>
        <taxon>Pseudomonadota</taxon>
        <taxon>Alphaproteobacteria</taxon>
        <taxon>Rhodobacterales</taxon>
        <taxon>Paracoccaceae</taxon>
        <taxon>Ascidiaceihabitans</taxon>
    </lineage>
</organism>
<feature type="domain" description="SGNH hydrolase-type esterase" evidence="2">
    <location>
        <begin position="33"/>
        <end position="215"/>
    </location>
</feature>
<dbReference type="GO" id="GO:0016788">
    <property type="term" value="F:hydrolase activity, acting on ester bonds"/>
    <property type="evidence" value="ECO:0007669"/>
    <property type="project" value="UniProtKB-ARBA"/>
</dbReference>
<evidence type="ECO:0000313" key="3">
    <source>
        <dbReference type="EMBL" id="SPH22708.1"/>
    </source>
</evidence>
<feature type="signal peptide" evidence="1">
    <location>
        <begin position="1"/>
        <end position="24"/>
    </location>
</feature>
<protein>
    <recommendedName>
        <fullName evidence="2">SGNH hydrolase-type esterase domain-containing protein</fullName>
    </recommendedName>
</protein>
<dbReference type="SUPFAM" id="SSF52266">
    <property type="entry name" value="SGNH hydrolase"/>
    <property type="match status" value="1"/>
</dbReference>
<dbReference type="Pfam" id="PF13472">
    <property type="entry name" value="Lipase_GDSL_2"/>
    <property type="match status" value="1"/>
</dbReference>
<sequence length="226" mass="24464">MLLRLRNAIVFMCLSVGFSGAATADGPLQILTMGDSMMASHSLSKRAIPNVIGKAVNARVVDRSVSGARIIYNLPITGSMGLNIAKQFRPGQWDWIVVNGGGNDLWLGCGCRKCDRKMNRMITKTGARGEIPNMVRKLRSTGAQVIYVGYLRSPGTGSPIEQCRDEGNELESRISKLAASDKGVHFVSLANLVPNGDRSYHALDMIHPSLKGSRAIGQRIGQVIKK</sequence>
<feature type="chain" id="PRO_5015331649" description="SGNH hydrolase-type esterase domain-containing protein" evidence="1">
    <location>
        <begin position="25"/>
        <end position="226"/>
    </location>
</feature>
<dbReference type="Proteomes" id="UP000244880">
    <property type="component" value="Unassembled WGS sequence"/>
</dbReference>
<dbReference type="CDD" id="cd00229">
    <property type="entry name" value="SGNH_hydrolase"/>
    <property type="match status" value="1"/>
</dbReference>
<dbReference type="RefSeq" id="WP_245926077.1">
    <property type="nucleotide sequence ID" value="NZ_OMOR01000001.1"/>
</dbReference>
<dbReference type="AlphaFoldDB" id="A0A2R8BIA1"/>
<keyword evidence="4" id="KW-1185">Reference proteome</keyword>
<reference evidence="3 4" key="1">
    <citation type="submission" date="2018-03" db="EMBL/GenBank/DDBJ databases">
        <authorList>
            <person name="Keele B.F."/>
        </authorList>
    </citation>
    <scope>NUCLEOTIDE SEQUENCE [LARGE SCALE GENOMIC DNA]</scope>
    <source>
        <strain evidence="3 4">CECT 8599</strain>
    </source>
</reference>
<dbReference type="InterPro" id="IPR013830">
    <property type="entry name" value="SGNH_hydro"/>
</dbReference>
<accession>A0A2R8BIA1</accession>
<evidence type="ECO:0000259" key="2">
    <source>
        <dbReference type="Pfam" id="PF13472"/>
    </source>
</evidence>
<dbReference type="InterPro" id="IPR036514">
    <property type="entry name" value="SGNH_hydro_sf"/>
</dbReference>
<keyword evidence="1" id="KW-0732">Signal</keyword>
<dbReference type="EMBL" id="OMOR01000001">
    <property type="protein sequence ID" value="SPH22708.1"/>
    <property type="molecule type" value="Genomic_DNA"/>
</dbReference>